<dbReference type="CDD" id="cd01555">
    <property type="entry name" value="UdpNAET"/>
    <property type="match status" value="1"/>
</dbReference>
<feature type="binding site" evidence="12">
    <location>
        <begin position="22"/>
        <end position="23"/>
    </location>
    <ligand>
        <name>phosphoenolpyruvate</name>
        <dbReference type="ChEBI" id="CHEBI:58702"/>
    </ligand>
</feature>
<comment type="catalytic activity">
    <reaction evidence="11 12">
        <text>phosphoenolpyruvate + UDP-N-acetyl-alpha-D-glucosamine = UDP-N-acetyl-3-O-(1-carboxyvinyl)-alpha-D-glucosamine + phosphate</text>
        <dbReference type="Rhea" id="RHEA:18681"/>
        <dbReference type="ChEBI" id="CHEBI:43474"/>
        <dbReference type="ChEBI" id="CHEBI:57705"/>
        <dbReference type="ChEBI" id="CHEBI:58702"/>
        <dbReference type="ChEBI" id="CHEBI:68483"/>
        <dbReference type="EC" id="2.5.1.7"/>
    </reaction>
</comment>
<evidence type="ECO:0000256" key="2">
    <source>
        <dbReference type="ARBA" id="ARBA00004752"/>
    </source>
</evidence>
<evidence type="ECO:0000256" key="3">
    <source>
        <dbReference type="ARBA" id="ARBA00022490"/>
    </source>
</evidence>
<dbReference type="GO" id="GO:0005737">
    <property type="term" value="C:cytoplasm"/>
    <property type="evidence" value="ECO:0007669"/>
    <property type="project" value="UniProtKB-SubCell"/>
</dbReference>
<keyword evidence="3 12" id="KW-0963">Cytoplasm</keyword>
<dbReference type="EMBL" id="MFHT01000011">
    <property type="protein sequence ID" value="OGF77801.1"/>
    <property type="molecule type" value="Genomic_DNA"/>
</dbReference>
<comment type="subcellular location">
    <subcellularLocation>
        <location evidence="1 12">Cytoplasm</location>
    </subcellularLocation>
</comment>
<dbReference type="NCBIfam" id="TIGR01072">
    <property type="entry name" value="murA"/>
    <property type="match status" value="1"/>
</dbReference>
<accession>A0A1F5WRC8</accession>
<feature type="domain" description="Enolpyruvate transferase" evidence="13">
    <location>
        <begin position="7"/>
        <end position="410"/>
    </location>
</feature>
<feature type="binding site" evidence="12">
    <location>
        <position position="308"/>
    </location>
    <ligand>
        <name>UDP-N-acetyl-alpha-D-glucosamine</name>
        <dbReference type="ChEBI" id="CHEBI:57705"/>
    </ligand>
</feature>
<sequence>MAEFLIRGGKKIKGEIEVRGAKNSALKILPASILFANPIGITNLPLIEDVFRMLELLKALGIRVEKPNGRSLKLGGSEVKIGHLRSDIAERFRASIVLAGPLLAIGKTVTFPHPGGCVIGKRPIDIFLDGWRSMGAKIRSNKSSYTIEAKRLVGSQFIFRKVSVTATETLMLTAVLAHGKTVLKNAAMEPEISSLAKFLNKNGAKIKGAGTSTVEIIGTGGKLLRGGKTFQVIPDRIEAGDFLILGAALKSRLRVIKCNPEHLEAIITMLRAGGANIKSGHDWVEIRPGRALSGLDVTTREYPGFVTDLQAPFTVLMTQAMGDSMIFETVFDGRLNYVEDLVRMGANVTILDPHRVLVHGPTKLHGREIESPDLRAGLAFIIAAMVAEGNSVVKNIYQIDRGYEKIEERLQKIGADIRRVG</sequence>
<feature type="binding site" evidence="12">
    <location>
        <begin position="161"/>
        <end position="164"/>
    </location>
    <ligand>
        <name>UDP-N-acetyl-alpha-D-glucosamine</name>
        <dbReference type="ChEBI" id="CHEBI:57705"/>
    </ligand>
</feature>
<dbReference type="GO" id="GO:0008360">
    <property type="term" value="P:regulation of cell shape"/>
    <property type="evidence" value="ECO:0007669"/>
    <property type="project" value="UniProtKB-KW"/>
</dbReference>
<dbReference type="AlphaFoldDB" id="A0A1F5WRC8"/>
<evidence type="ECO:0000256" key="6">
    <source>
        <dbReference type="ARBA" id="ARBA00022960"/>
    </source>
</evidence>
<proteinExistence type="inferred from homology"/>
<dbReference type="GO" id="GO:0008760">
    <property type="term" value="F:UDP-N-acetylglucosamine 1-carboxyvinyltransferase activity"/>
    <property type="evidence" value="ECO:0007669"/>
    <property type="project" value="UniProtKB-UniRule"/>
</dbReference>
<dbReference type="NCBIfam" id="NF006873">
    <property type="entry name" value="PRK09369.1"/>
    <property type="match status" value="1"/>
</dbReference>
<evidence type="ECO:0000256" key="12">
    <source>
        <dbReference type="HAMAP-Rule" id="MF_00111"/>
    </source>
</evidence>
<dbReference type="HAMAP" id="MF_00111">
    <property type="entry name" value="MurA"/>
    <property type="match status" value="1"/>
</dbReference>
<dbReference type="UniPathway" id="UPA00219"/>
<dbReference type="EC" id="2.5.1.7" evidence="12"/>
<comment type="caution">
    <text evidence="14">The sequence shown here is derived from an EMBL/GenBank/DDBJ whole genome shotgun (WGS) entry which is preliminary data.</text>
</comment>
<dbReference type="InterPro" id="IPR001986">
    <property type="entry name" value="Enolpyruvate_Tfrase_dom"/>
</dbReference>
<evidence type="ECO:0000256" key="11">
    <source>
        <dbReference type="ARBA" id="ARBA00047527"/>
    </source>
</evidence>
<organism evidence="14 15">
    <name type="scientific">Candidatus Giovannonibacteria bacterium RIFCSPHIGHO2_12_FULL_43_15</name>
    <dbReference type="NCBI Taxonomy" id="1798341"/>
    <lineage>
        <taxon>Bacteria</taxon>
        <taxon>Candidatus Giovannoniibacteriota</taxon>
    </lineage>
</organism>
<name>A0A1F5WRC8_9BACT</name>
<dbReference type="GO" id="GO:0009252">
    <property type="term" value="P:peptidoglycan biosynthetic process"/>
    <property type="evidence" value="ECO:0007669"/>
    <property type="project" value="UniProtKB-UniRule"/>
</dbReference>
<dbReference type="InterPro" id="IPR013792">
    <property type="entry name" value="RNA3'P_cycl/enolpyr_Trfase_a/b"/>
</dbReference>
<evidence type="ECO:0000256" key="4">
    <source>
        <dbReference type="ARBA" id="ARBA00022618"/>
    </source>
</evidence>
<dbReference type="InterPro" id="IPR050068">
    <property type="entry name" value="MurA_subfamily"/>
</dbReference>
<dbReference type="GO" id="GO:0051301">
    <property type="term" value="P:cell division"/>
    <property type="evidence" value="ECO:0007669"/>
    <property type="project" value="UniProtKB-KW"/>
</dbReference>
<keyword evidence="12" id="KW-0670">Pyruvate</keyword>
<evidence type="ECO:0000259" key="13">
    <source>
        <dbReference type="Pfam" id="PF00275"/>
    </source>
</evidence>
<keyword evidence="6 12" id="KW-0133">Cell shape</keyword>
<keyword evidence="4 12" id="KW-0132">Cell division</keyword>
<dbReference type="Proteomes" id="UP000177723">
    <property type="component" value="Unassembled WGS sequence"/>
</dbReference>
<evidence type="ECO:0000256" key="1">
    <source>
        <dbReference type="ARBA" id="ARBA00004496"/>
    </source>
</evidence>
<protein>
    <recommendedName>
        <fullName evidence="12">UDP-N-acetylglucosamine 1-carboxyvinyltransferase</fullName>
        <ecNumber evidence="12">2.5.1.7</ecNumber>
    </recommendedName>
    <alternativeName>
        <fullName evidence="12">Enoylpyruvate transferase</fullName>
    </alternativeName>
    <alternativeName>
        <fullName evidence="12">UDP-N-acetylglucosamine enolpyruvyl transferase</fullName>
        <shortName evidence="12">EPT</shortName>
    </alternativeName>
</protein>
<feature type="binding site" evidence="12">
    <location>
        <position position="330"/>
    </location>
    <ligand>
        <name>UDP-N-acetyl-alpha-D-glucosamine</name>
        <dbReference type="ChEBI" id="CHEBI:57705"/>
    </ligand>
</feature>
<keyword evidence="9 12" id="KW-0961">Cell wall biogenesis/degradation</keyword>
<evidence type="ECO:0000256" key="10">
    <source>
        <dbReference type="ARBA" id="ARBA00038367"/>
    </source>
</evidence>
<keyword evidence="7 12" id="KW-0573">Peptidoglycan synthesis</keyword>
<dbReference type="GO" id="GO:0019277">
    <property type="term" value="P:UDP-N-acetylgalactosamine biosynthetic process"/>
    <property type="evidence" value="ECO:0007669"/>
    <property type="project" value="InterPro"/>
</dbReference>
<feature type="active site" description="Proton donor" evidence="12">
    <location>
        <position position="117"/>
    </location>
</feature>
<dbReference type="PANTHER" id="PTHR43783:SF1">
    <property type="entry name" value="UDP-N-ACETYLGLUCOSAMINE 1-CARBOXYVINYLTRANSFERASE"/>
    <property type="match status" value="1"/>
</dbReference>
<reference evidence="14 15" key="1">
    <citation type="journal article" date="2016" name="Nat. Commun.">
        <title>Thousands of microbial genomes shed light on interconnected biogeochemical processes in an aquifer system.</title>
        <authorList>
            <person name="Anantharaman K."/>
            <person name="Brown C.T."/>
            <person name="Hug L.A."/>
            <person name="Sharon I."/>
            <person name="Castelle C.J."/>
            <person name="Probst A.J."/>
            <person name="Thomas B.C."/>
            <person name="Singh A."/>
            <person name="Wilkins M.J."/>
            <person name="Karaoz U."/>
            <person name="Brodie E.L."/>
            <person name="Williams K.H."/>
            <person name="Hubbard S.S."/>
            <person name="Banfield J.F."/>
        </authorList>
    </citation>
    <scope>NUCLEOTIDE SEQUENCE [LARGE SCALE GENOMIC DNA]</scope>
</reference>
<feature type="modified residue" description="2-(S-cysteinyl)pyruvic acid O-phosphothioketal" evidence="12">
    <location>
        <position position="117"/>
    </location>
</feature>
<comment type="pathway">
    <text evidence="2 12">Cell wall biogenesis; peptidoglycan biosynthesis.</text>
</comment>
<dbReference type="Pfam" id="PF00275">
    <property type="entry name" value="EPSP_synthase"/>
    <property type="match status" value="1"/>
</dbReference>
<evidence type="ECO:0000313" key="15">
    <source>
        <dbReference type="Proteomes" id="UP000177723"/>
    </source>
</evidence>
<evidence type="ECO:0000256" key="7">
    <source>
        <dbReference type="ARBA" id="ARBA00022984"/>
    </source>
</evidence>
<dbReference type="GO" id="GO:0071555">
    <property type="term" value="P:cell wall organization"/>
    <property type="evidence" value="ECO:0007669"/>
    <property type="project" value="UniProtKB-KW"/>
</dbReference>
<comment type="caution">
    <text evidence="12">Lacks conserved residue(s) required for the propagation of feature annotation.</text>
</comment>
<evidence type="ECO:0000256" key="8">
    <source>
        <dbReference type="ARBA" id="ARBA00023306"/>
    </source>
</evidence>
<evidence type="ECO:0000256" key="9">
    <source>
        <dbReference type="ARBA" id="ARBA00023316"/>
    </source>
</evidence>
<evidence type="ECO:0000256" key="5">
    <source>
        <dbReference type="ARBA" id="ARBA00022679"/>
    </source>
</evidence>
<comment type="similarity">
    <text evidence="10 12">Belongs to the EPSP synthase family. MurA subfamily.</text>
</comment>
<dbReference type="SUPFAM" id="SSF55205">
    <property type="entry name" value="EPT/RTPC-like"/>
    <property type="match status" value="1"/>
</dbReference>
<dbReference type="Gene3D" id="3.65.10.10">
    <property type="entry name" value="Enolpyruvate transferase domain"/>
    <property type="match status" value="2"/>
</dbReference>
<comment type="function">
    <text evidence="12">Cell wall formation. Adds enolpyruvyl to UDP-N-acetylglucosamine.</text>
</comment>
<dbReference type="PANTHER" id="PTHR43783">
    <property type="entry name" value="UDP-N-ACETYLGLUCOSAMINE 1-CARBOXYVINYLTRANSFERASE"/>
    <property type="match status" value="1"/>
</dbReference>
<dbReference type="InterPro" id="IPR005750">
    <property type="entry name" value="UDP_GlcNAc_COvinyl_MurA"/>
</dbReference>
<keyword evidence="5 12" id="KW-0808">Transferase</keyword>
<feature type="binding site" evidence="12">
    <location>
        <position position="93"/>
    </location>
    <ligand>
        <name>UDP-N-acetyl-alpha-D-glucosamine</name>
        <dbReference type="ChEBI" id="CHEBI:57705"/>
    </ligand>
</feature>
<gene>
    <name evidence="12" type="primary">murA</name>
    <name evidence="14" type="ORF">A3F23_04145</name>
</gene>
<keyword evidence="8 12" id="KW-0131">Cell cycle</keyword>
<evidence type="ECO:0000313" key="14">
    <source>
        <dbReference type="EMBL" id="OGF77801.1"/>
    </source>
</evidence>
<dbReference type="InterPro" id="IPR036968">
    <property type="entry name" value="Enolpyruvate_Tfrase_sf"/>
</dbReference>